<feature type="transmembrane region" description="Helical" evidence="1">
    <location>
        <begin position="29"/>
        <end position="48"/>
    </location>
</feature>
<dbReference type="EMBL" id="FMTT01000027">
    <property type="protein sequence ID" value="SCW67347.1"/>
    <property type="molecule type" value="Genomic_DNA"/>
</dbReference>
<keyword evidence="1" id="KW-0812">Transmembrane</keyword>
<reference evidence="3" key="1">
    <citation type="submission" date="2016-10" db="EMBL/GenBank/DDBJ databases">
        <authorList>
            <person name="Varghese N."/>
            <person name="Submissions S."/>
        </authorList>
    </citation>
    <scope>NUCLEOTIDE SEQUENCE [LARGE SCALE GENOMIC DNA]</scope>
    <source>
        <strain evidence="3">CGMCC 1.8946</strain>
    </source>
</reference>
<feature type="transmembrane region" description="Helical" evidence="1">
    <location>
        <begin position="7"/>
        <end position="23"/>
    </location>
</feature>
<evidence type="ECO:0000313" key="3">
    <source>
        <dbReference type="Proteomes" id="UP000198601"/>
    </source>
</evidence>
<keyword evidence="1" id="KW-0472">Membrane</keyword>
<dbReference type="AlphaFoldDB" id="A0A1G4SEJ7"/>
<evidence type="ECO:0000256" key="1">
    <source>
        <dbReference type="SAM" id="Phobius"/>
    </source>
</evidence>
<sequence length="54" mass="6361">MNNILKYLIFFIANFVLTYYYIFPEPSYASSLLYSFLMTLFIAVLDAIKKKPPL</sequence>
<organism evidence="2 3">
    <name type="scientific">Paenibacillus tianmuensis</name>
    <dbReference type="NCBI Taxonomy" id="624147"/>
    <lineage>
        <taxon>Bacteria</taxon>
        <taxon>Bacillati</taxon>
        <taxon>Bacillota</taxon>
        <taxon>Bacilli</taxon>
        <taxon>Bacillales</taxon>
        <taxon>Paenibacillaceae</taxon>
        <taxon>Paenibacillus</taxon>
    </lineage>
</organism>
<keyword evidence="1" id="KW-1133">Transmembrane helix</keyword>
<keyword evidence="3" id="KW-1185">Reference proteome</keyword>
<gene>
    <name evidence="2" type="ORF">SAMN04487970_10275</name>
</gene>
<dbReference type="Proteomes" id="UP000198601">
    <property type="component" value="Unassembled WGS sequence"/>
</dbReference>
<dbReference type="STRING" id="624147.SAMN04487970_10275"/>
<proteinExistence type="predicted"/>
<protein>
    <submittedName>
        <fullName evidence="2">Uncharacterized protein</fullName>
    </submittedName>
</protein>
<accession>A0A1G4SEJ7</accession>
<evidence type="ECO:0000313" key="2">
    <source>
        <dbReference type="EMBL" id="SCW67347.1"/>
    </source>
</evidence>
<name>A0A1G4SEJ7_9BACL</name>